<protein>
    <submittedName>
        <fullName evidence="3">Predicted protein</fullName>
    </submittedName>
</protein>
<dbReference type="GO" id="GO:0008289">
    <property type="term" value="F:lipid binding"/>
    <property type="evidence" value="ECO:0007669"/>
    <property type="project" value="InterPro"/>
</dbReference>
<dbReference type="InterPro" id="IPR002913">
    <property type="entry name" value="START_lipid-bd_dom"/>
</dbReference>
<proteinExistence type="predicted"/>
<dbReference type="Proteomes" id="UP000001194">
    <property type="component" value="Unassembled WGS sequence"/>
</dbReference>
<dbReference type="PANTHER" id="PTHR19308">
    <property type="entry name" value="PHOSPHATIDYLCHOLINE TRANSFER PROTEIN"/>
    <property type="match status" value="1"/>
</dbReference>
<dbReference type="Gene3D" id="3.30.530.20">
    <property type="match status" value="2"/>
</dbReference>
<dbReference type="STRING" id="486041.B0CTD6"/>
<accession>B0CTD6</accession>
<name>B0CTD6_LACBS</name>
<evidence type="ECO:0000256" key="1">
    <source>
        <dbReference type="SAM" id="MobiDB-lite"/>
    </source>
</evidence>
<dbReference type="GeneID" id="6070255"/>
<dbReference type="PANTHER" id="PTHR19308:SF54">
    <property type="entry name" value="START DOMAIN-CONTAINING PROTEIN"/>
    <property type="match status" value="1"/>
</dbReference>
<evidence type="ECO:0000313" key="4">
    <source>
        <dbReference type="Proteomes" id="UP000001194"/>
    </source>
</evidence>
<dbReference type="Pfam" id="PF01852">
    <property type="entry name" value="START"/>
    <property type="match status" value="1"/>
</dbReference>
<feature type="region of interest" description="Disordered" evidence="1">
    <location>
        <begin position="273"/>
        <end position="294"/>
    </location>
</feature>
<dbReference type="OrthoDB" id="196858at2759"/>
<dbReference type="InParanoid" id="B0CTD6"/>
<dbReference type="SUPFAM" id="SSF55961">
    <property type="entry name" value="Bet v1-like"/>
    <property type="match status" value="1"/>
</dbReference>
<gene>
    <name evidence="3" type="ORF">LACBIDRAFT_305084</name>
</gene>
<dbReference type="CDD" id="cd00177">
    <property type="entry name" value="START"/>
    <property type="match status" value="1"/>
</dbReference>
<dbReference type="RefSeq" id="XP_001874458.1">
    <property type="nucleotide sequence ID" value="XM_001874423.1"/>
</dbReference>
<dbReference type="EMBL" id="DS547092">
    <property type="protein sequence ID" value="EDR13899.1"/>
    <property type="molecule type" value="Genomic_DNA"/>
</dbReference>
<dbReference type="AlphaFoldDB" id="B0CTD6"/>
<keyword evidence="4" id="KW-1185">Reference proteome</keyword>
<dbReference type="PROSITE" id="PS50848">
    <property type="entry name" value="START"/>
    <property type="match status" value="1"/>
</dbReference>
<reference evidence="3 4" key="1">
    <citation type="journal article" date="2008" name="Nature">
        <title>The genome of Laccaria bicolor provides insights into mycorrhizal symbiosis.</title>
        <authorList>
            <person name="Martin F."/>
            <person name="Aerts A."/>
            <person name="Ahren D."/>
            <person name="Brun A."/>
            <person name="Danchin E.G.J."/>
            <person name="Duchaussoy F."/>
            <person name="Gibon J."/>
            <person name="Kohler A."/>
            <person name="Lindquist E."/>
            <person name="Pereda V."/>
            <person name="Salamov A."/>
            <person name="Shapiro H.J."/>
            <person name="Wuyts J."/>
            <person name="Blaudez D."/>
            <person name="Buee M."/>
            <person name="Brokstein P."/>
            <person name="Canbaeck B."/>
            <person name="Cohen D."/>
            <person name="Courty P.E."/>
            <person name="Coutinho P.M."/>
            <person name="Delaruelle C."/>
            <person name="Detter J.C."/>
            <person name="Deveau A."/>
            <person name="DiFazio S."/>
            <person name="Duplessis S."/>
            <person name="Fraissinet-Tachet L."/>
            <person name="Lucic E."/>
            <person name="Frey-Klett P."/>
            <person name="Fourrey C."/>
            <person name="Feussner I."/>
            <person name="Gay G."/>
            <person name="Grimwood J."/>
            <person name="Hoegger P.J."/>
            <person name="Jain P."/>
            <person name="Kilaru S."/>
            <person name="Labbe J."/>
            <person name="Lin Y.C."/>
            <person name="Legue V."/>
            <person name="Le Tacon F."/>
            <person name="Marmeisse R."/>
            <person name="Melayah D."/>
            <person name="Montanini B."/>
            <person name="Muratet M."/>
            <person name="Nehls U."/>
            <person name="Niculita-Hirzel H."/>
            <person name="Oudot-Le Secq M.P."/>
            <person name="Peter M."/>
            <person name="Quesneville H."/>
            <person name="Rajashekar B."/>
            <person name="Reich M."/>
            <person name="Rouhier N."/>
            <person name="Schmutz J."/>
            <person name="Yin T."/>
            <person name="Chalot M."/>
            <person name="Henrissat B."/>
            <person name="Kuees U."/>
            <person name="Lucas S."/>
            <person name="Van de Peer Y."/>
            <person name="Podila G.K."/>
            <person name="Polle A."/>
            <person name="Pukkila P.J."/>
            <person name="Richardson P.M."/>
            <person name="Rouze P."/>
            <person name="Sanders I.R."/>
            <person name="Stajich J.E."/>
            <person name="Tunlid A."/>
            <person name="Tuskan G."/>
            <person name="Grigoriev I.V."/>
        </authorList>
    </citation>
    <scope>NUCLEOTIDE SEQUENCE [LARGE SCALE GENOMIC DNA]</scope>
    <source>
        <strain evidence="4">S238N-H82 / ATCC MYA-4686</strain>
    </source>
</reference>
<feature type="domain" description="START" evidence="2">
    <location>
        <begin position="321"/>
        <end position="490"/>
    </location>
</feature>
<organism evidence="4">
    <name type="scientific">Laccaria bicolor (strain S238N-H82 / ATCC MYA-4686)</name>
    <name type="common">Bicoloured deceiver</name>
    <name type="synonym">Laccaria laccata var. bicolor</name>
    <dbReference type="NCBI Taxonomy" id="486041"/>
    <lineage>
        <taxon>Eukaryota</taxon>
        <taxon>Fungi</taxon>
        <taxon>Dikarya</taxon>
        <taxon>Basidiomycota</taxon>
        <taxon>Agaricomycotina</taxon>
        <taxon>Agaricomycetes</taxon>
        <taxon>Agaricomycetidae</taxon>
        <taxon>Agaricales</taxon>
        <taxon>Agaricineae</taxon>
        <taxon>Hydnangiaceae</taxon>
        <taxon>Laccaria</taxon>
    </lineage>
</organism>
<dbReference type="KEGG" id="lbc:LACBIDRAFT_305084"/>
<sequence>MSLHSCLVLAHRGICKTNFTLGWPANPRDAVTISCSFHDPTTVINISTSLPRSPDEPAYLRPSPPFVRSHVKYDQLKKPPSRIRITCFWQHDLKAMLGFGSTSAGVQQQLSTMVLSMFKSVIKRGERVPKLVGYGHGVSIGRVRYQVDREALTVDYSILPDDEDHLGVTPEQMHGVDEVQVIREQRRLTRSVECILPSLEGWDVLVSVKASSEELVIEVSGASRGLRLNGLPKTIYDSEPRDPQSYGVPQAILADIASAVDLSVQTSASSLRTTGTSVVESKGPGQGQMERSPAAEKTILSKVRRNYIYFSSLLQEPEAKWRRTTEARGVSITQLDSIDPTLVVYRAEATFVGVGLWDLYGAVISPGARIYWDKQHEDAVLLEDVNELTEMWHFKTKRAWPVTGRDAVVLKTVYKSPTTIHVFSFSVDSDSHLFPHIPPLDPNTIRTQVDLQGWAIESLSPTTTLLTLLEQSDPKGWTNKTSVLSQMINPLAGIGEFAIKCGGPPVVTRLGGAKMNEVRYDHEKGSFKVEYEVASSRRMGLSSSSSGGGGEEGEMDSNAPNIECEIRCDVDTWASSLGIVVDPPPQSISCLRRHRLSLDGGGLWLTLSHDSVRGG</sequence>
<dbReference type="HOGENOM" id="CLU_444135_0_0_1"/>
<dbReference type="InterPro" id="IPR051213">
    <property type="entry name" value="START_lipid_transfer"/>
</dbReference>
<dbReference type="InterPro" id="IPR023393">
    <property type="entry name" value="START-like_dom_sf"/>
</dbReference>
<evidence type="ECO:0000313" key="3">
    <source>
        <dbReference type="EMBL" id="EDR13899.1"/>
    </source>
</evidence>
<evidence type="ECO:0000259" key="2">
    <source>
        <dbReference type="PROSITE" id="PS50848"/>
    </source>
</evidence>
<feature type="region of interest" description="Disordered" evidence="1">
    <location>
        <begin position="538"/>
        <end position="558"/>
    </location>
</feature>
<dbReference type="GO" id="GO:0005737">
    <property type="term" value="C:cytoplasm"/>
    <property type="evidence" value="ECO:0007669"/>
    <property type="project" value="UniProtKB-ARBA"/>
</dbReference>